<dbReference type="PANTHER" id="PTHR42776">
    <property type="entry name" value="SERINE PEPTIDASE S9 FAMILY MEMBER"/>
    <property type="match status" value="1"/>
</dbReference>
<dbReference type="OrthoDB" id="9812921at2"/>
<feature type="domain" description="Peptidase S9 prolyl oligopeptidase catalytic" evidence="2">
    <location>
        <begin position="694"/>
        <end position="861"/>
    </location>
</feature>
<protein>
    <submittedName>
        <fullName evidence="4">Dipeptidyl aminopeptidase/acylaminoacyl peptidase</fullName>
    </submittedName>
</protein>
<dbReference type="EMBL" id="PVUB01000006">
    <property type="protein sequence ID" value="PRZ22844.1"/>
    <property type="molecule type" value="Genomic_DNA"/>
</dbReference>
<sequence>MCTSYYNTNKSLLDSRWLPDFLLLFFVLVSCSVLGQVVQKKIVTEVDYKLWSYLQAEAISDDGQWLSYRNSYHDTDTLFTRHIKNKKTYHFVQGQKGVFTSDGRYLCITPDAILHIVDLKSGSEKLLNNITSFEISKQFIISLSKNGTLSIYNLQSVLLYSQMNAMDFIVSPDKKVVAATIKDDAGQNVVLIELTTLMPRKMIAQTDKDTSFSNLTWSKDSKSVAWVGSGFKYSKLYYYHLTDGSIKTFSNTEAIFPKNMNIYASMPMKFSDNGKRVFFKIRQYKELNVVRKPSDVQVWNAQEKYIYPRMIETERWTQSPKQAMWEPETGRFLQITDVDKPFGASAGDESFALKFNPQDYEPQNKSEPDKDVFIMDLAMGESKLMLKKHIGGPHNLLASPAGKYVSYFSEGQWYVYDISKGSHTMVSKNLTYPLSVESDTEKDEAGYGTPGWEVEDKSMLIYDEFDIWKVMPDGSNPMRLTNGREQGIRFRILPQSKLQRRLNESRVITSGEFNFKDELLLSARSSDNYYTGFYLLSAKKGLTKICYGSKRISGIMKSENGIFAWVEEDVTSPRRIVAGMIGGKPNVVVNSNSHHEKFAETKVEVVHYKNGKGEPLKGLLYYPSGYNKRFEYPMVVNVYEKQSNQVHYYRSPGLVNNDGFNVTNLTSKGYFVLLPDTTYEVGNVGFSALDCVESAVKAVLSKSIVDEKKVGLIGHSFGGFQTNFIITQSKMFACAVAGAATSNFLSSHLSVSKNLEIPNFFIIESGQARMMASPFENMDIYLRNSPVMYAKNVNTPLLSWTGQEDTQVAPTQSMEFFMALRRLGKTHVMLVYPGEGHEMQTKANMADLTRKMGDWLDYYLKGFPKPSWIDRN</sequence>
<name>A0A1M5RJQ9_9FLAO</name>
<dbReference type="AlphaFoldDB" id="A0A1M5RJQ9"/>
<dbReference type="InterPro" id="IPR001375">
    <property type="entry name" value="Peptidase_S9_cat"/>
</dbReference>
<proteinExistence type="predicted"/>
<dbReference type="Gene3D" id="2.130.10.10">
    <property type="entry name" value="YVTN repeat-like/Quinoprotein amine dehydrogenase"/>
    <property type="match status" value="1"/>
</dbReference>
<dbReference type="Gene3D" id="3.40.50.1820">
    <property type="entry name" value="alpha/beta hydrolase"/>
    <property type="match status" value="1"/>
</dbReference>
<evidence type="ECO:0000313" key="4">
    <source>
        <dbReference type="EMBL" id="SHH26495.1"/>
    </source>
</evidence>
<evidence type="ECO:0000313" key="6">
    <source>
        <dbReference type="Proteomes" id="UP000237771"/>
    </source>
</evidence>
<evidence type="ECO:0000313" key="3">
    <source>
        <dbReference type="EMBL" id="PRZ22844.1"/>
    </source>
</evidence>
<dbReference type="RefSeq" id="WP_084089584.1">
    <property type="nucleotide sequence ID" value="NZ_FQWO01000010.1"/>
</dbReference>
<dbReference type="Proteomes" id="UP000237771">
    <property type="component" value="Unassembled WGS sequence"/>
</dbReference>
<evidence type="ECO:0000256" key="1">
    <source>
        <dbReference type="ARBA" id="ARBA00022801"/>
    </source>
</evidence>
<keyword evidence="6" id="KW-1185">Reference proteome</keyword>
<dbReference type="InterPro" id="IPR015943">
    <property type="entry name" value="WD40/YVTN_repeat-like_dom_sf"/>
</dbReference>
<reference evidence="3 6" key="3">
    <citation type="submission" date="2018-03" db="EMBL/GenBank/DDBJ databases">
        <title>Genomic Encyclopedia of Archaeal and Bacterial Type Strains, Phase II (KMG-II): from individual species to whole genera.</title>
        <authorList>
            <person name="Goeker M."/>
        </authorList>
    </citation>
    <scope>NUCLEOTIDE SEQUENCE [LARGE SCALE GENOMIC DNA]</scope>
    <source>
        <strain evidence="3 6">DSM 17797</strain>
    </source>
</reference>
<dbReference type="GO" id="GO:0004177">
    <property type="term" value="F:aminopeptidase activity"/>
    <property type="evidence" value="ECO:0007669"/>
    <property type="project" value="UniProtKB-KW"/>
</dbReference>
<evidence type="ECO:0000259" key="2">
    <source>
        <dbReference type="Pfam" id="PF00326"/>
    </source>
</evidence>
<keyword evidence="4" id="KW-0031">Aminopeptidase</keyword>
<accession>A0A1M5RJQ9</accession>
<reference evidence="4" key="1">
    <citation type="submission" date="2016-11" db="EMBL/GenBank/DDBJ databases">
        <authorList>
            <person name="Jaros S."/>
            <person name="Januszkiewicz K."/>
            <person name="Wedrychowicz H."/>
        </authorList>
    </citation>
    <scope>NUCLEOTIDE SEQUENCE [LARGE SCALE GENOMIC DNA]</scope>
    <source>
        <strain evidence="4">DSM 19729</strain>
    </source>
</reference>
<dbReference type="GO" id="GO:0004252">
    <property type="term" value="F:serine-type endopeptidase activity"/>
    <property type="evidence" value="ECO:0007669"/>
    <property type="project" value="TreeGrafter"/>
</dbReference>
<gene>
    <name evidence="3" type="ORF">BC624_10692</name>
    <name evidence="4" type="ORF">SAMN05443373_11029</name>
</gene>
<dbReference type="Pfam" id="PF00326">
    <property type="entry name" value="Peptidase_S9"/>
    <property type="match status" value="1"/>
</dbReference>
<keyword evidence="1" id="KW-0378">Hydrolase</keyword>
<dbReference type="STRING" id="280093.SAMN05443373_11029"/>
<dbReference type="InterPro" id="IPR029058">
    <property type="entry name" value="AB_hydrolase_fold"/>
</dbReference>
<dbReference type="SUPFAM" id="SSF82171">
    <property type="entry name" value="DPP6 N-terminal domain-like"/>
    <property type="match status" value="1"/>
</dbReference>
<organism evidence="4 5">
    <name type="scientific">Flavobacterium granuli</name>
    <dbReference type="NCBI Taxonomy" id="280093"/>
    <lineage>
        <taxon>Bacteria</taxon>
        <taxon>Pseudomonadati</taxon>
        <taxon>Bacteroidota</taxon>
        <taxon>Flavobacteriia</taxon>
        <taxon>Flavobacteriales</taxon>
        <taxon>Flavobacteriaceae</taxon>
        <taxon>Flavobacterium</taxon>
    </lineage>
</organism>
<dbReference type="PANTHER" id="PTHR42776:SF27">
    <property type="entry name" value="DIPEPTIDYL PEPTIDASE FAMILY MEMBER 6"/>
    <property type="match status" value="1"/>
</dbReference>
<keyword evidence="4" id="KW-0645">Protease</keyword>
<dbReference type="EMBL" id="FQWO01000010">
    <property type="protein sequence ID" value="SHH26495.1"/>
    <property type="molecule type" value="Genomic_DNA"/>
</dbReference>
<reference evidence="5" key="2">
    <citation type="submission" date="2016-11" db="EMBL/GenBank/DDBJ databases">
        <authorList>
            <person name="Varghese N."/>
            <person name="Submissions S."/>
        </authorList>
    </citation>
    <scope>NUCLEOTIDE SEQUENCE [LARGE SCALE GENOMIC DNA]</scope>
    <source>
        <strain evidence="5">DSM 19729</strain>
    </source>
</reference>
<evidence type="ECO:0000313" key="5">
    <source>
        <dbReference type="Proteomes" id="UP000184384"/>
    </source>
</evidence>
<dbReference type="SUPFAM" id="SSF53474">
    <property type="entry name" value="alpha/beta-Hydrolases"/>
    <property type="match status" value="1"/>
</dbReference>
<dbReference type="Proteomes" id="UP000184384">
    <property type="component" value="Unassembled WGS sequence"/>
</dbReference>
<dbReference type="GO" id="GO:0006508">
    <property type="term" value="P:proteolysis"/>
    <property type="evidence" value="ECO:0007669"/>
    <property type="project" value="InterPro"/>
</dbReference>